<dbReference type="GO" id="GO:0003899">
    <property type="term" value="F:DNA-directed RNA polymerase activity"/>
    <property type="evidence" value="ECO:0007669"/>
    <property type="project" value="InterPro"/>
</dbReference>
<evidence type="ECO:0000313" key="2">
    <source>
        <dbReference type="EMBL" id="QSQ09776.1"/>
    </source>
</evidence>
<accession>A0A8A0RRF7</accession>
<dbReference type="GO" id="GO:0003677">
    <property type="term" value="F:DNA binding"/>
    <property type="evidence" value="ECO:0007669"/>
    <property type="project" value="InterPro"/>
</dbReference>
<keyword evidence="2" id="KW-0808">Transferase</keyword>
<sequence length="654" mass="77154">MKIKIMIDNIKYNNKPQGKEIGSIVKRLSNNKNITKLSVEELANKIIEGYTVKPAICGRKQKEWQEQQVFMIDIDKGLTIEKAIERSREINIIPAFIYTSFSHTEDNHKFRLVFISDEVITNINEALAIQHVLNSLFSADEHCKNLNRIYFGGRSIVYESYSSVINVREILNKYSDIWYNERLGKKSDYNNRYKNNIYYLSRKNPYKQTNDNNNIKYINISCTKKPHNNNKYNNNISINIVGEKTLDDYYNIKAIKDKNIQYLKSVLNVKKEIILQNEQELYDYIKKEINLIELLNIDNFNNFRCIIHNDNNPSAGIIQDDDGTYIYHCFGCGFKGNIIHVVQALTNEKTYKVIEFIKEIYNIKVKKTDWQKEQIAILEANKQMLLNGDFEKYYPNVYKLIKRYIPQLITMIDIAIMNVRDENFTDNEGNIVFFISNSELANLLNSKSNKRINQRNVLFAFLKLLKKLDKDEIPEKDLKKALEIQKKYKHNNIVNYFSIGDYDIYRMKESEKRATMWYAKNMSMTGLSYEGIYRTFGKEIANELYPQYKKKVIKTEEGYKEIDRTTSKASDERTNDIIKIIFHLINSKRYATEKEVIEILQSKYGKILTQVQLKRSLQEILYIYNLKRIRCNKEIKEQLGITSKGYPFIIVKND</sequence>
<keyword evidence="3" id="KW-1185">Reference proteome</keyword>
<dbReference type="KEGG" id="kme:H0A61_02157"/>
<dbReference type="GO" id="GO:0006260">
    <property type="term" value="P:DNA replication"/>
    <property type="evidence" value="ECO:0007669"/>
    <property type="project" value="InterPro"/>
</dbReference>
<dbReference type="InterPro" id="IPR036977">
    <property type="entry name" value="DNA_primase_Znf_CHC2"/>
</dbReference>
<protein>
    <submittedName>
        <fullName evidence="2">DNA primase</fullName>
        <ecNumber evidence="2">2.7.7.-</ecNumber>
    </submittedName>
</protein>
<gene>
    <name evidence="2" type="primary">dnaG_1</name>
    <name evidence="2" type="ORF">H0A61_02157</name>
</gene>
<keyword evidence="2" id="KW-0548">Nucleotidyltransferase</keyword>
<evidence type="ECO:0000259" key="1">
    <source>
        <dbReference type="Pfam" id="PF01807"/>
    </source>
</evidence>
<name>A0A8A0RRF7_9FIRM</name>
<organism evidence="2 3">
    <name type="scientific">Koleobacter methoxysyntrophicus</name>
    <dbReference type="NCBI Taxonomy" id="2751313"/>
    <lineage>
        <taxon>Bacteria</taxon>
        <taxon>Bacillati</taxon>
        <taxon>Bacillota</taxon>
        <taxon>Clostridia</taxon>
        <taxon>Koleobacterales</taxon>
        <taxon>Koleobacteraceae</taxon>
        <taxon>Koleobacter</taxon>
    </lineage>
</organism>
<dbReference type="EMBL" id="CP059066">
    <property type="protein sequence ID" value="QSQ09776.1"/>
    <property type="molecule type" value="Genomic_DNA"/>
</dbReference>
<dbReference type="Gene3D" id="3.90.580.10">
    <property type="entry name" value="Zinc finger, CHC2-type domain"/>
    <property type="match status" value="1"/>
</dbReference>
<dbReference type="AlphaFoldDB" id="A0A8A0RRF7"/>
<dbReference type="Proteomes" id="UP000662904">
    <property type="component" value="Chromosome"/>
</dbReference>
<dbReference type="RefSeq" id="WP_206707113.1">
    <property type="nucleotide sequence ID" value="NZ_CP059066.1"/>
</dbReference>
<dbReference type="InterPro" id="IPR002694">
    <property type="entry name" value="Znf_CHC2"/>
</dbReference>
<dbReference type="GO" id="GO:0008270">
    <property type="term" value="F:zinc ion binding"/>
    <property type="evidence" value="ECO:0007669"/>
    <property type="project" value="InterPro"/>
</dbReference>
<dbReference type="SUPFAM" id="SSF57783">
    <property type="entry name" value="Zinc beta-ribbon"/>
    <property type="match status" value="1"/>
</dbReference>
<dbReference type="Pfam" id="PF01807">
    <property type="entry name" value="Zn_ribbon_DnaG"/>
    <property type="match status" value="1"/>
</dbReference>
<reference evidence="2" key="1">
    <citation type="submission" date="2020-07" db="EMBL/GenBank/DDBJ databases">
        <title>Koleobacter methoxysyntrophicus gen. nov., sp. nov., a novel anaerobic bacterium isolated from deep subsurface oil field and proposal of Koleobacterales ord. nov. in the phylum Firmicutes.</title>
        <authorList>
            <person name="Sakamoto S."/>
            <person name="Tamaki H."/>
        </authorList>
    </citation>
    <scope>NUCLEOTIDE SEQUENCE</scope>
    <source>
        <strain evidence="2">NRmbB1</strain>
    </source>
</reference>
<evidence type="ECO:0000313" key="3">
    <source>
        <dbReference type="Proteomes" id="UP000662904"/>
    </source>
</evidence>
<proteinExistence type="predicted"/>
<feature type="domain" description="Zinc finger CHC2-type" evidence="1">
    <location>
        <begin position="276"/>
        <end position="368"/>
    </location>
</feature>
<dbReference type="EC" id="2.7.7.-" evidence="2"/>